<proteinExistence type="predicted"/>
<dbReference type="AlphaFoldDB" id="A0A0F9TXR0"/>
<protein>
    <submittedName>
        <fullName evidence="1">Uncharacterized protein</fullName>
    </submittedName>
</protein>
<accession>A0A0F9TXR0</accession>
<evidence type="ECO:0000313" key="1">
    <source>
        <dbReference type="EMBL" id="KKN85790.1"/>
    </source>
</evidence>
<reference evidence="1" key="1">
    <citation type="journal article" date="2015" name="Nature">
        <title>Complex archaea that bridge the gap between prokaryotes and eukaryotes.</title>
        <authorList>
            <person name="Spang A."/>
            <person name="Saw J.H."/>
            <person name="Jorgensen S.L."/>
            <person name="Zaremba-Niedzwiedzka K."/>
            <person name="Martijn J."/>
            <person name="Lind A.E."/>
            <person name="van Eijk R."/>
            <person name="Schleper C."/>
            <person name="Guy L."/>
            <person name="Ettema T.J."/>
        </authorList>
    </citation>
    <scope>NUCLEOTIDE SEQUENCE</scope>
</reference>
<comment type="caution">
    <text evidence="1">The sequence shown here is derived from an EMBL/GenBank/DDBJ whole genome shotgun (WGS) entry which is preliminary data.</text>
</comment>
<name>A0A0F9TXR0_9ZZZZ</name>
<organism evidence="1">
    <name type="scientific">marine sediment metagenome</name>
    <dbReference type="NCBI Taxonomy" id="412755"/>
    <lineage>
        <taxon>unclassified sequences</taxon>
        <taxon>metagenomes</taxon>
        <taxon>ecological metagenomes</taxon>
    </lineage>
</organism>
<sequence length="193" mass="21644">MKAWAFHSQVSNLKPTSAMVLCVARCPPVVGYSQRTQPVTRVAAKTARQTALVQGRGNMLAKGTIVIYIEKGSFQEAYCVGERRPFIIYDFDDDAEDIKHIREATTAPTVPEDILEDIEEERKKKAANEIDILKTHLRRLTSLPMTTVHLAAWVCNYCNIRISLAKGSPKDIENHMDDCIWALAKKALENDDG</sequence>
<gene>
    <name evidence="1" type="ORF">LCGC14_0275970</name>
</gene>
<dbReference type="EMBL" id="LAZR01000155">
    <property type="protein sequence ID" value="KKN85790.1"/>
    <property type="molecule type" value="Genomic_DNA"/>
</dbReference>